<feature type="transmembrane region" description="Helical" evidence="1">
    <location>
        <begin position="17"/>
        <end position="35"/>
    </location>
</feature>
<comment type="caution">
    <text evidence="2">The sequence shown here is derived from an EMBL/GenBank/DDBJ whole genome shotgun (WGS) entry which is preliminary data.</text>
</comment>
<dbReference type="AlphaFoldDB" id="A0A327Y2L8"/>
<proteinExistence type="predicted"/>
<organism evidence="2 3">
    <name type="scientific">Paranoxybacillus vitaminiphilus</name>
    <dbReference type="NCBI Taxonomy" id="581036"/>
    <lineage>
        <taxon>Bacteria</taxon>
        <taxon>Bacillati</taxon>
        <taxon>Bacillota</taxon>
        <taxon>Bacilli</taxon>
        <taxon>Bacillales</taxon>
        <taxon>Anoxybacillaceae</taxon>
        <taxon>Paranoxybacillus</taxon>
    </lineage>
</organism>
<sequence>MSDTKNKWSIAEIKTRYFVFFGATFGAILGLVSYVNNWL</sequence>
<dbReference type="EMBL" id="QLMH01000022">
    <property type="protein sequence ID" value="RAK15330.1"/>
    <property type="molecule type" value="Genomic_DNA"/>
</dbReference>
<evidence type="ECO:0000256" key="1">
    <source>
        <dbReference type="SAM" id="Phobius"/>
    </source>
</evidence>
<gene>
    <name evidence="2" type="ORF">B0I26_12222</name>
</gene>
<keyword evidence="1" id="KW-0472">Membrane</keyword>
<keyword evidence="1" id="KW-1133">Transmembrane helix</keyword>
<protein>
    <submittedName>
        <fullName evidence="2">Uncharacterized protein</fullName>
    </submittedName>
</protein>
<evidence type="ECO:0000313" key="2">
    <source>
        <dbReference type="EMBL" id="RAK15330.1"/>
    </source>
</evidence>
<dbReference type="Proteomes" id="UP000248555">
    <property type="component" value="Unassembled WGS sequence"/>
</dbReference>
<keyword evidence="3" id="KW-1185">Reference proteome</keyword>
<accession>A0A327Y2L8</accession>
<reference evidence="2 3" key="1">
    <citation type="submission" date="2018-06" db="EMBL/GenBank/DDBJ databases">
        <title>Genomic Encyclopedia of Type Strains, Phase III (KMG-III): the genomes of soil and plant-associated and newly described type strains.</title>
        <authorList>
            <person name="Whitman W."/>
        </authorList>
    </citation>
    <scope>NUCLEOTIDE SEQUENCE [LARGE SCALE GENOMIC DNA]</scope>
    <source>
        <strain evidence="2 3">CGMCC 1.8979</strain>
    </source>
</reference>
<keyword evidence="1" id="KW-0812">Transmembrane</keyword>
<evidence type="ECO:0000313" key="3">
    <source>
        <dbReference type="Proteomes" id="UP000248555"/>
    </source>
</evidence>
<name>A0A327Y2L8_9BACL</name>